<proteinExistence type="predicted"/>
<accession>A0A9C7V415</accession>
<comment type="caution">
    <text evidence="1">The sequence shown here is derived from an EMBL/GenBank/DDBJ whole genome shotgun (WGS) entry which is preliminary data.</text>
</comment>
<sequence>MTQDPIGLNGGLNFYTYPLNPVMEVDPLGQVTVKLDGKKITVHNNDVDPWPSNPHGHIYDTNEVIDKDGRIYDKSSGKERCVLPKKSLSKWLGFLKKIGKLSIVGDASMFHDLLVEEAKEACVRGDNGMCGVLEVLNGKDDNPYGV</sequence>
<evidence type="ECO:0000313" key="2">
    <source>
        <dbReference type="Proteomes" id="UP000862426"/>
    </source>
</evidence>
<reference evidence="1" key="1">
    <citation type="journal article" date="2018" name="Genome Biol.">
        <title>SKESA: strategic k-mer extension for scrupulous assemblies.</title>
        <authorList>
            <person name="Souvorov A."/>
            <person name="Agarwala R."/>
            <person name="Lipman D.J."/>
        </authorList>
    </citation>
    <scope>NUCLEOTIDE SEQUENCE</scope>
    <source>
        <strain evidence="1">CAV1698</strain>
    </source>
</reference>
<gene>
    <name evidence="1" type="ORF">JD854_RS23875</name>
</gene>
<reference evidence="1" key="2">
    <citation type="submission" date="2022-05" db="EMBL/GenBank/DDBJ databases">
        <authorList>
            <consortium name="NCBI Pathogen Detection Project"/>
        </authorList>
    </citation>
    <scope>NUCLEOTIDE SEQUENCE</scope>
    <source>
        <strain evidence="1">CAV1698</strain>
    </source>
</reference>
<dbReference type="AlphaFoldDB" id="A0A9C7V415"/>
<evidence type="ECO:0000313" key="1">
    <source>
        <dbReference type="EMBL" id="HCD1258082.1"/>
    </source>
</evidence>
<name>A0A9C7V415_CITAM</name>
<dbReference type="EMBL" id="DACYAJ020000046">
    <property type="protein sequence ID" value="HCD1258082.1"/>
    <property type="molecule type" value="Genomic_DNA"/>
</dbReference>
<organism evidence="1 2">
    <name type="scientific">Citrobacter amalonaticus</name>
    <dbReference type="NCBI Taxonomy" id="35703"/>
    <lineage>
        <taxon>Bacteria</taxon>
        <taxon>Pseudomonadati</taxon>
        <taxon>Pseudomonadota</taxon>
        <taxon>Gammaproteobacteria</taxon>
        <taxon>Enterobacterales</taxon>
        <taxon>Enterobacteriaceae</taxon>
        <taxon>Citrobacter</taxon>
    </lineage>
</organism>
<dbReference type="Proteomes" id="UP000862426">
    <property type="component" value="Unassembled WGS sequence"/>
</dbReference>
<protein>
    <submittedName>
        <fullName evidence="1">Uncharacterized protein</fullName>
    </submittedName>
</protein>